<protein>
    <submittedName>
        <fullName evidence="2">Protein kinase domain-containing protein</fullName>
    </submittedName>
</protein>
<gene>
    <name evidence="2" type="ORF">SAMN03084138_01227</name>
</gene>
<dbReference type="InterPro" id="IPR000719">
    <property type="entry name" value="Prot_kinase_dom"/>
</dbReference>
<dbReference type="InterPro" id="IPR011009">
    <property type="entry name" value="Kinase-like_dom_sf"/>
</dbReference>
<dbReference type="Pfam" id="PF00069">
    <property type="entry name" value="Pkinase"/>
    <property type="match status" value="1"/>
</dbReference>
<dbReference type="RefSeq" id="WP_074925853.1">
    <property type="nucleotide sequence ID" value="NZ_FOWR01000007.1"/>
</dbReference>
<dbReference type="EMBL" id="FOWR01000007">
    <property type="protein sequence ID" value="SFP06181.1"/>
    <property type="molecule type" value="Genomic_DNA"/>
</dbReference>
<dbReference type="STRING" id="1121869.SAMN03084138_01227"/>
<dbReference type="GO" id="GO:0004672">
    <property type="term" value="F:protein kinase activity"/>
    <property type="evidence" value="ECO:0007669"/>
    <property type="project" value="InterPro"/>
</dbReference>
<reference evidence="2 3" key="1">
    <citation type="submission" date="2016-10" db="EMBL/GenBank/DDBJ databases">
        <authorList>
            <person name="de Groot N.N."/>
        </authorList>
    </citation>
    <scope>NUCLEOTIDE SEQUENCE [LARGE SCALE GENOMIC DNA]</scope>
    <source>
        <strain evidence="2 3">DSM 15893</strain>
    </source>
</reference>
<dbReference type="GO" id="GO:0005524">
    <property type="term" value="F:ATP binding"/>
    <property type="evidence" value="ECO:0007669"/>
    <property type="project" value="InterPro"/>
</dbReference>
<dbReference type="SMART" id="SM00220">
    <property type="entry name" value="S_TKc"/>
    <property type="match status" value="1"/>
</dbReference>
<dbReference type="GeneID" id="35872087"/>
<dbReference type="SUPFAM" id="SSF56112">
    <property type="entry name" value="Protein kinase-like (PK-like)"/>
    <property type="match status" value="1"/>
</dbReference>
<evidence type="ECO:0000259" key="1">
    <source>
        <dbReference type="PROSITE" id="PS50011"/>
    </source>
</evidence>
<name>A0A1I5MAZ7_9GAMM</name>
<evidence type="ECO:0000313" key="3">
    <source>
        <dbReference type="Proteomes" id="UP000182692"/>
    </source>
</evidence>
<proteinExistence type="predicted"/>
<feature type="domain" description="Protein kinase" evidence="1">
    <location>
        <begin position="29"/>
        <end position="236"/>
    </location>
</feature>
<evidence type="ECO:0000313" key="2">
    <source>
        <dbReference type="EMBL" id="SFP06181.1"/>
    </source>
</evidence>
<dbReference type="AlphaFoldDB" id="A0A1I5MAZ7"/>
<accession>A0A1I5MAZ7</accession>
<keyword evidence="2" id="KW-0808">Transferase</keyword>
<sequence>MTPNHLKLLAETLAMQESWQVGKVLDRKFTLTKALSSKPVPNAYLATEIETGDAVVLRRCSPGSERSSLEREWEALSACKGEGVQQALALYPATRFISVEYHPDMVPLIELSPHQAETFTVLLPALLKAVRHCHQAGWIHGDIKPSNVLWDPADNRVCLIDFGAALPIGLSRKNLTSWHMSKGFSPDRQAKGEGTVQASDDWFALMRWLRQMDKAALSDTGQQRIDKTMDWLRKQP</sequence>
<dbReference type="PROSITE" id="PS50011">
    <property type="entry name" value="PROTEIN_KINASE_DOM"/>
    <property type="match status" value="1"/>
</dbReference>
<dbReference type="Proteomes" id="UP000182692">
    <property type="component" value="Unassembled WGS sequence"/>
</dbReference>
<keyword evidence="2" id="KW-0418">Kinase</keyword>
<dbReference type="Gene3D" id="1.10.510.10">
    <property type="entry name" value="Transferase(Phosphotransferase) domain 1"/>
    <property type="match status" value="1"/>
</dbReference>
<organism evidence="2 3">
    <name type="scientific">Enterovibrio norvegicus DSM 15893</name>
    <dbReference type="NCBI Taxonomy" id="1121869"/>
    <lineage>
        <taxon>Bacteria</taxon>
        <taxon>Pseudomonadati</taxon>
        <taxon>Pseudomonadota</taxon>
        <taxon>Gammaproteobacteria</taxon>
        <taxon>Vibrionales</taxon>
        <taxon>Vibrionaceae</taxon>
        <taxon>Enterovibrio</taxon>
    </lineage>
</organism>
<dbReference type="OrthoDB" id="9801841at2"/>